<gene>
    <name evidence="8" type="primary">aroA</name>
    <name evidence="10" type="ORF">AVDCRST_MAG91-2300</name>
</gene>
<dbReference type="GO" id="GO:0008652">
    <property type="term" value="P:amino acid biosynthetic process"/>
    <property type="evidence" value="ECO:0007669"/>
    <property type="project" value="UniProtKB-KW"/>
</dbReference>
<evidence type="ECO:0000256" key="5">
    <source>
        <dbReference type="ARBA" id="ARBA00022679"/>
    </source>
</evidence>
<evidence type="ECO:0000256" key="6">
    <source>
        <dbReference type="ARBA" id="ARBA00023141"/>
    </source>
</evidence>
<feature type="binding site" evidence="8">
    <location>
        <position position="29"/>
    </location>
    <ligand>
        <name>3-phosphoshikimate</name>
        <dbReference type="ChEBI" id="CHEBI:145989"/>
    </ligand>
</feature>
<protein>
    <recommendedName>
        <fullName evidence="8">3-phosphoshikimate 1-carboxyvinyltransferase</fullName>
        <ecNumber evidence="8">2.5.1.19</ecNumber>
    </recommendedName>
    <alternativeName>
        <fullName evidence="8">5-enolpyruvylshikimate-3-phosphate synthase</fullName>
        <shortName evidence="8">EPSP synthase</shortName>
        <shortName evidence="8">EPSPS</shortName>
    </alternativeName>
</protein>
<dbReference type="PANTHER" id="PTHR21090">
    <property type="entry name" value="AROM/DEHYDROQUINATE SYNTHASE"/>
    <property type="match status" value="1"/>
</dbReference>
<dbReference type="PROSITE" id="PS00885">
    <property type="entry name" value="EPSP_SYNTHASE_2"/>
    <property type="match status" value="1"/>
</dbReference>
<dbReference type="CDD" id="cd01556">
    <property type="entry name" value="EPSP_synthase"/>
    <property type="match status" value="1"/>
</dbReference>
<feature type="binding site" evidence="8">
    <location>
        <position position="24"/>
    </location>
    <ligand>
        <name>3-phosphoshikimate</name>
        <dbReference type="ChEBI" id="CHEBI:145989"/>
    </ligand>
</feature>
<dbReference type="InterPro" id="IPR023193">
    <property type="entry name" value="EPSP_synthase_CS"/>
</dbReference>
<dbReference type="InterPro" id="IPR001986">
    <property type="entry name" value="Enolpyruvate_Tfrase_dom"/>
</dbReference>
<proteinExistence type="inferred from homology"/>
<dbReference type="FunFam" id="3.65.10.10:FF:000005">
    <property type="entry name" value="3-phosphoshikimate 1-carboxyvinyltransferase"/>
    <property type="match status" value="1"/>
</dbReference>
<keyword evidence="3 8" id="KW-0963">Cytoplasm</keyword>
<dbReference type="AlphaFoldDB" id="A0A6J4THG3"/>
<feature type="binding site" evidence="8">
    <location>
        <position position="385"/>
    </location>
    <ligand>
        <name>phosphoenolpyruvate</name>
        <dbReference type="ChEBI" id="CHEBI:58702"/>
    </ligand>
</feature>
<comment type="subunit">
    <text evidence="8">Monomer.</text>
</comment>
<evidence type="ECO:0000259" key="9">
    <source>
        <dbReference type="Pfam" id="PF00275"/>
    </source>
</evidence>
<dbReference type="GO" id="GO:0009073">
    <property type="term" value="P:aromatic amino acid family biosynthetic process"/>
    <property type="evidence" value="ECO:0007669"/>
    <property type="project" value="UniProtKB-KW"/>
</dbReference>
<feature type="binding site" evidence="8">
    <location>
        <position position="168"/>
    </location>
    <ligand>
        <name>3-phosphoshikimate</name>
        <dbReference type="ChEBI" id="CHEBI:145989"/>
    </ligand>
</feature>
<evidence type="ECO:0000256" key="3">
    <source>
        <dbReference type="ARBA" id="ARBA00022490"/>
    </source>
</evidence>
<evidence type="ECO:0000313" key="10">
    <source>
        <dbReference type="EMBL" id="CAA9522642.1"/>
    </source>
</evidence>
<evidence type="ECO:0000256" key="8">
    <source>
        <dbReference type="HAMAP-Rule" id="MF_00210"/>
    </source>
</evidence>
<feature type="active site" description="Proton acceptor" evidence="8">
    <location>
        <position position="310"/>
    </location>
</feature>
<dbReference type="InterPro" id="IPR036968">
    <property type="entry name" value="Enolpyruvate_Tfrase_sf"/>
</dbReference>
<dbReference type="Pfam" id="PF00275">
    <property type="entry name" value="EPSP_synthase"/>
    <property type="match status" value="1"/>
</dbReference>
<dbReference type="PANTHER" id="PTHR21090:SF5">
    <property type="entry name" value="PENTAFUNCTIONAL AROM POLYPEPTIDE"/>
    <property type="match status" value="1"/>
</dbReference>
<dbReference type="EMBL" id="CADCVX010000417">
    <property type="protein sequence ID" value="CAA9522642.1"/>
    <property type="molecule type" value="Genomic_DNA"/>
</dbReference>
<feature type="binding site" evidence="8">
    <location>
        <position position="168"/>
    </location>
    <ligand>
        <name>phosphoenolpyruvate</name>
        <dbReference type="ChEBI" id="CHEBI:58702"/>
    </ligand>
</feature>
<feature type="binding site" evidence="8">
    <location>
        <position position="94"/>
    </location>
    <ligand>
        <name>phosphoenolpyruvate</name>
        <dbReference type="ChEBI" id="CHEBI:58702"/>
    </ligand>
</feature>
<dbReference type="PIRSF" id="PIRSF000505">
    <property type="entry name" value="EPSPS"/>
    <property type="match status" value="1"/>
</dbReference>
<dbReference type="GO" id="GO:0005737">
    <property type="term" value="C:cytoplasm"/>
    <property type="evidence" value="ECO:0007669"/>
    <property type="project" value="UniProtKB-SubCell"/>
</dbReference>
<evidence type="ECO:0000256" key="2">
    <source>
        <dbReference type="ARBA" id="ARBA00009948"/>
    </source>
</evidence>
<comment type="caution">
    <text evidence="8">Lacks conserved residue(s) required for the propagation of feature annotation.</text>
</comment>
<keyword evidence="6 8" id="KW-0057">Aromatic amino acid biosynthesis</keyword>
<reference evidence="10" key="1">
    <citation type="submission" date="2020-02" db="EMBL/GenBank/DDBJ databases">
        <authorList>
            <person name="Meier V. D."/>
        </authorList>
    </citation>
    <scope>NUCLEOTIDE SEQUENCE</scope>
    <source>
        <strain evidence="10">AVDCRST_MAG91</strain>
    </source>
</reference>
<feature type="binding site" evidence="8">
    <location>
        <position position="122"/>
    </location>
    <ligand>
        <name>phosphoenolpyruvate</name>
        <dbReference type="ChEBI" id="CHEBI:58702"/>
    </ligand>
</feature>
<dbReference type="PROSITE" id="PS00104">
    <property type="entry name" value="EPSP_SYNTHASE_1"/>
    <property type="match status" value="1"/>
</dbReference>
<dbReference type="GO" id="GO:0003866">
    <property type="term" value="F:3-phosphoshikimate 1-carboxyvinyltransferase activity"/>
    <property type="evidence" value="ECO:0007669"/>
    <property type="project" value="UniProtKB-UniRule"/>
</dbReference>
<evidence type="ECO:0000256" key="1">
    <source>
        <dbReference type="ARBA" id="ARBA00004811"/>
    </source>
</evidence>
<comment type="catalytic activity">
    <reaction evidence="7">
        <text>3-phosphoshikimate + phosphoenolpyruvate = 5-O-(1-carboxyvinyl)-3-phosphoshikimate + phosphate</text>
        <dbReference type="Rhea" id="RHEA:21256"/>
        <dbReference type="ChEBI" id="CHEBI:43474"/>
        <dbReference type="ChEBI" id="CHEBI:57701"/>
        <dbReference type="ChEBI" id="CHEBI:58702"/>
        <dbReference type="ChEBI" id="CHEBI:145989"/>
        <dbReference type="EC" id="2.5.1.19"/>
    </reaction>
    <physiologicalReaction direction="left-to-right" evidence="7">
        <dbReference type="Rhea" id="RHEA:21257"/>
    </physiologicalReaction>
</comment>
<feature type="binding site" evidence="8">
    <location>
        <position position="24"/>
    </location>
    <ligand>
        <name>phosphoenolpyruvate</name>
        <dbReference type="ChEBI" id="CHEBI:58702"/>
    </ligand>
</feature>
<comment type="similarity">
    <text evidence="2 8">Belongs to the EPSP synthase family.</text>
</comment>
<evidence type="ECO:0000256" key="7">
    <source>
        <dbReference type="ARBA" id="ARBA00044633"/>
    </source>
</evidence>
<name>A0A6J4THG3_9SPHN</name>
<dbReference type="InterPro" id="IPR006264">
    <property type="entry name" value="EPSP_synthase"/>
</dbReference>
<dbReference type="GO" id="GO:0009423">
    <property type="term" value="P:chorismate biosynthetic process"/>
    <property type="evidence" value="ECO:0007669"/>
    <property type="project" value="UniProtKB-UniRule"/>
</dbReference>
<feature type="binding site" evidence="8">
    <location>
        <position position="341"/>
    </location>
    <ligand>
        <name>phosphoenolpyruvate</name>
        <dbReference type="ChEBI" id="CHEBI:58702"/>
    </ligand>
</feature>
<dbReference type="UniPathway" id="UPA00053">
    <property type="reaction ID" value="UER00089"/>
</dbReference>
<feature type="binding site" evidence="8">
    <location>
        <position position="166"/>
    </location>
    <ligand>
        <name>3-phosphoshikimate</name>
        <dbReference type="ChEBI" id="CHEBI:145989"/>
    </ligand>
</feature>
<comment type="function">
    <text evidence="8">Catalyzes the transfer of the enolpyruvyl moiety of phosphoenolpyruvate (PEP) to the 5-hydroxyl of shikimate-3-phosphate (S3P) to produce enolpyruvyl shikimate-3-phosphate and inorganic phosphate.</text>
</comment>
<sequence>MTADTLTAAPGRSLKGEMVVPGDKSISHRALILGALADGETRIEGLLESRDVLATADAVRAFGAAVERIAAGSWRVRGGPWQSPVHPIDCGNSGTSARMLMGAAAGFPVDVVFTGDESLSRRPMDRVLEPLREMGAEVFSSNGGRLPVRLRGGRLRGLRYRSKVASAQVKSAVLLAGLHAAGEVEVWEPGPSRDHTESMLESFGCDLDREAGVARLGFRRALKATHVQVPGDPSSAAFPLVAAVLTPGSRVLLSSVLLNPLRTGLLTTLAEMGADLRIDRMGGEVADIEVRHSPLRSIDVPASRVPSMVDEYPILAIAAAFAAGRTVLRGLSELRVKECDRVEAIVSGLLACGVECWTQDDDLFIEGCAGPPPGGACVSAQGDHRIAMSFLVLGLASQQPVTVDSAESIGTSFPGFAGTMRELGAEIG</sequence>
<feature type="domain" description="Enolpyruvate transferase" evidence="9">
    <location>
        <begin position="10"/>
        <end position="419"/>
    </location>
</feature>
<dbReference type="InterPro" id="IPR013792">
    <property type="entry name" value="RNA3'P_cycl/enolpyr_Trfase_a/b"/>
</dbReference>
<dbReference type="NCBIfam" id="TIGR01356">
    <property type="entry name" value="aroA"/>
    <property type="match status" value="1"/>
</dbReference>
<feature type="binding site" evidence="8">
    <location>
        <position position="337"/>
    </location>
    <ligand>
        <name>3-phosphoshikimate</name>
        <dbReference type="ChEBI" id="CHEBI:145989"/>
    </ligand>
</feature>
<comment type="subcellular location">
    <subcellularLocation>
        <location evidence="8">Cytoplasm</location>
    </subcellularLocation>
</comment>
<dbReference type="SUPFAM" id="SSF55205">
    <property type="entry name" value="EPT/RTPC-like"/>
    <property type="match status" value="1"/>
</dbReference>
<accession>A0A6J4THG3</accession>
<evidence type="ECO:0000256" key="4">
    <source>
        <dbReference type="ARBA" id="ARBA00022605"/>
    </source>
</evidence>
<dbReference type="EC" id="2.5.1.19" evidence="8"/>
<organism evidence="10">
    <name type="scientific">uncultured Sphingomonadaceae bacterium</name>
    <dbReference type="NCBI Taxonomy" id="169976"/>
    <lineage>
        <taxon>Bacteria</taxon>
        <taxon>Pseudomonadati</taxon>
        <taxon>Pseudomonadota</taxon>
        <taxon>Alphaproteobacteria</taxon>
        <taxon>Sphingomonadales</taxon>
        <taxon>Sphingomonadaceae</taxon>
        <taxon>environmental samples</taxon>
    </lineage>
</organism>
<dbReference type="Gene3D" id="3.65.10.10">
    <property type="entry name" value="Enolpyruvate transferase domain"/>
    <property type="match status" value="2"/>
</dbReference>
<keyword evidence="5 8" id="KW-0808">Transferase</keyword>
<feature type="binding site" evidence="8">
    <location>
        <position position="25"/>
    </location>
    <ligand>
        <name>3-phosphoshikimate</name>
        <dbReference type="ChEBI" id="CHEBI:145989"/>
    </ligand>
</feature>
<keyword evidence="4 8" id="KW-0028">Amino-acid biosynthesis</keyword>
<dbReference type="HAMAP" id="MF_00210">
    <property type="entry name" value="EPSP_synth"/>
    <property type="match status" value="1"/>
</dbReference>
<comment type="pathway">
    <text evidence="1 8">Metabolic intermediate biosynthesis; chorismate biosynthesis; chorismate from D-erythrose 4-phosphate and phosphoenolpyruvate: step 6/7.</text>
</comment>
<feature type="binding site" evidence="8">
    <location>
        <position position="310"/>
    </location>
    <ligand>
        <name>3-phosphoshikimate</name>
        <dbReference type="ChEBI" id="CHEBI:145989"/>
    </ligand>
</feature>